<comment type="similarity">
    <text evidence="1">Belongs to the N-acetylmuramoyl-L-alanine amidase 2 family.</text>
</comment>
<dbReference type="AlphaFoldDB" id="A0A1U7CVR7"/>
<feature type="region of interest" description="Disordered" evidence="2">
    <location>
        <begin position="372"/>
        <end position="404"/>
    </location>
</feature>
<evidence type="ECO:0000259" key="3">
    <source>
        <dbReference type="SMART" id="SM00644"/>
    </source>
</evidence>
<gene>
    <name evidence="5" type="ORF">BSF38_04579</name>
</gene>
<dbReference type="STRING" id="1387353.BSF38_04579"/>
<evidence type="ECO:0008006" key="7">
    <source>
        <dbReference type="Google" id="ProtNLM"/>
    </source>
</evidence>
<dbReference type="RefSeq" id="WP_168189435.1">
    <property type="nucleotide sequence ID" value="NZ_CP019082.1"/>
</dbReference>
<feature type="compositionally biased region" description="Polar residues" evidence="2">
    <location>
        <begin position="109"/>
        <end position="121"/>
    </location>
</feature>
<evidence type="ECO:0000256" key="1">
    <source>
        <dbReference type="ARBA" id="ARBA00007553"/>
    </source>
</evidence>
<dbReference type="SMART" id="SM00644">
    <property type="entry name" value="Ami_2"/>
    <property type="match status" value="1"/>
</dbReference>
<dbReference type="CDD" id="cd06583">
    <property type="entry name" value="PGRP"/>
    <property type="match status" value="1"/>
</dbReference>
<dbReference type="GO" id="GO:0008270">
    <property type="term" value="F:zinc ion binding"/>
    <property type="evidence" value="ECO:0007669"/>
    <property type="project" value="InterPro"/>
</dbReference>
<dbReference type="Pfam" id="PF01510">
    <property type="entry name" value="Amidase_2"/>
    <property type="match status" value="1"/>
</dbReference>
<feature type="region of interest" description="Disordered" evidence="2">
    <location>
        <begin position="68"/>
        <end position="197"/>
    </location>
</feature>
<feature type="compositionally biased region" description="Polar residues" evidence="2">
    <location>
        <begin position="170"/>
        <end position="179"/>
    </location>
</feature>
<feature type="domain" description="N-acetylmuramoyl-L-alanine amidase" evidence="3">
    <location>
        <begin position="214"/>
        <end position="356"/>
    </location>
</feature>
<reference evidence="6" key="1">
    <citation type="submission" date="2016-12" db="EMBL/GenBank/DDBJ databases">
        <title>Comparative genomics of four Isosphaeraceae planctomycetes: a common pool of plasmids and glycoside hydrolase genes.</title>
        <authorList>
            <person name="Ivanova A."/>
        </authorList>
    </citation>
    <scope>NUCLEOTIDE SEQUENCE [LARGE SCALE GENOMIC DNA]</scope>
    <source>
        <strain evidence="6">PX4</strain>
    </source>
</reference>
<proteinExistence type="inferred from homology"/>
<dbReference type="InterPro" id="IPR036505">
    <property type="entry name" value="Amidase/PGRP_sf"/>
</dbReference>
<evidence type="ECO:0000313" key="5">
    <source>
        <dbReference type="EMBL" id="APW63021.1"/>
    </source>
</evidence>
<dbReference type="Gene3D" id="3.40.80.10">
    <property type="entry name" value="Peptidoglycan recognition protein-like"/>
    <property type="match status" value="1"/>
</dbReference>
<dbReference type="GO" id="GO:0009253">
    <property type="term" value="P:peptidoglycan catabolic process"/>
    <property type="evidence" value="ECO:0007669"/>
    <property type="project" value="InterPro"/>
</dbReference>
<feature type="compositionally biased region" description="Low complexity" evidence="2">
    <location>
        <begin position="136"/>
        <end position="166"/>
    </location>
</feature>
<dbReference type="InterPro" id="IPR015510">
    <property type="entry name" value="PGRP"/>
</dbReference>
<evidence type="ECO:0000313" key="6">
    <source>
        <dbReference type="Proteomes" id="UP000186309"/>
    </source>
</evidence>
<feature type="domain" description="Peptidoglycan recognition protein family" evidence="4">
    <location>
        <begin position="200"/>
        <end position="343"/>
    </location>
</feature>
<dbReference type="EMBL" id="CP019082">
    <property type="protein sequence ID" value="APW63021.1"/>
    <property type="molecule type" value="Genomic_DNA"/>
</dbReference>
<evidence type="ECO:0000259" key="4">
    <source>
        <dbReference type="SMART" id="SM00701"/>
    </source>
</evidence>
<dbReference type="SUPFAM" id="SSF55846">
    <property type="entry name" value="N-acetylmuramoyl-L-alanine amidase-like"/>
    <property type="match status" value="1"/>
</dbReference>
<organism evidence="5 6">
    <name type="scientific">Paludisphaera borealis</name>
    <dbReference type="NCBI Taxonomy" id="1387353"/>
    <lineage>
        <taxon>Bacteria</taxon>
        <taxon>Pseudomonadati</taxon>
        <taxon>Planctomycetota</taxon>
        <taxon>Planctomycetia</taxon>
        <taxon>Isosphaerales</taxon>
        <taxon>Isosphaeraceae</taxon>
        <taxon>Paludisphaera</taxon>
    </lineage>
</organism>
<dbReference type="Proteomes" id="UP000186309">
    <property type="component" value="Chromosome"/>
</dbReference>
<dbReference type="KEGG" id="pbor:BSF38_04579"/>
<name>A0A1U7CVR7_9BACT</name>
<dbReference type="PROSITE" id="PS51257">
    <property type="entry name" value="PROKAR_LIPOPROTEIN"/>
    <property type="match status" value="1"/>
</dbReference>
<dbReference type="InterPro" id="IPR006619">
    <property type="entry name" value="PGRP_domain_met/bac"/>
</dbReference>
<protein>
    <recommendedName>
        <fullName evidence="7">N-acetylmuramoyl-L-alanine amidase</fullName>
    </recommendedName>
</protein>
<dbReference type="GO" id="GO:0008745">
    <property type="term" value="F:N-acetylmuramoyl-L-alanine amidase activity"/>
    <property type="evidence" value="ECO:0007669"/>
    <property type="project" value="InterPro"/>
</dbReference>
<dbReference type="PANTHER" id="PTHR11022">
    <property type="entry name" value="PEPTIDOGLYCAN RECOGNITION PROTEIN"/>
    <property type="match status" value="1"/>
</dbReference>
<dbReference type="SMART" id="SM00701">
    <property type="entry name" value="PGRP"/>
    <property type="match status" value="1"/>
</dbReference>
<dbReference type="PANTHER" id="PTHR11022:SF41">
    <property type="entry name" value="PEPTIDOGLYCAN-RECOGNITION PROTEIN LC-RELATED"/>
    <property type="match status" value="1"/>
</dbReference>
<sequence>MALKQSAPIAVRAGKAWVVAAVAGALLTTAGGCNHRRSALRPVFSGVRAAAAPCTNCGGDGGSTTVVTDPGTTIIRGGSAPGGLSREPISSEPGASIPSDVPALDEPIINTTPTSRKSASPETPPKATIGDPDLDSIPSATSTSRSRSLRPSYDSNSKSNAKSSPALQGPGSSAPTSYKTKVDGGLRSTSTTGVVRRTSAQDGLKTFFGKDGGDELFFPNKADRPWKYVVLHHSATETGNYDSIDAEHRKVLGFDGCGYHFVIGNGTGSGDGQIEVSQRWVNQKHGVHCRNARKAEIDEYGIGICFIGDFDKAPPTARQVAAARALVSYLSRKYEIVDENVETHAHLAATPTVCPGKHFPFESILAAPSVNVQEDRPARERRPVPTAWKVKAPSSQGQGGTPVY</sequence>
<accession>A0A1U7CVR7</accession>
<evidence type="ECO:0000256" key="2">
    <source>
        <dbReference type="SAM" id="MobiDB-lite"/>
    </source>
</evidence>
<dbReference type="InterPro" id="IPR002502">
    <property type="entry name" value="Amidase_domain"/>
</dbReference>
<feature type="compositionally biased region" description="Basic and acidic residues" evidence="2">
    <location>
        <begin position="373"/>
        <end position="383"/>
    </location>
</feature>
<feature type="compositionally biased region" description="Low complexity" evidence="2">
    <location>
        <begin position="187"/>
        <end position="197"/>
    </location>
</feature>
<keyword evidence="6" id="KW-1185">Reference proteome</keyword>